<dbReference type="SUPFAM" id="SSF52540">
    <property type="entry name" value="P-loop containing nucleoside triphosphate hydrolases"/>
    <property type="match status" value="1"/>
</dbReference>
<dbReference type="SMART" id="SM00382">
    <property type="entry name" value="AAA"/>
    <property type="match status" value="1"/>
</dbReference>
<name>A0AA96RE67_9BACL</name>
<keyword evidence="11" id="KW-1185">Reference proteome</keyword>
<dbReference type="InterPro" id="IPR018449">
    <property type="entry name" value="NIL_domain"/>
</dbReference>
<evidence type="ECO:0000256" key="2">
    <source>
        <dbReference type="ARBA" id="ARBA00022448"/>
    </source>
</evidence>
<dbReference type="Proteomes" id="UP001305702">
    <property type="component" value="Chromosome"/>
</dbReference>
<evidence type="ECO:0000256" key="1">
    <source>
        <dbReference type="ARBA" id="ARBA00005417"/>
    </source>
</evidence>
<keyword evidence="3" id="KW-1003">Cell membrane</keyword>
<dbReference type="Gene3D" id="3.30.70.260">
    <property type="match status" value="1"/>
</dbReference>
<dbReference type="Pfam" id="PF09383">
    <property type="entry name" value="NIL"/>
    <property type="match status" value="1"/>
</dbReference>
<dbReference type="InterPro" id="IPR050086">
    <property type="entry name" value="MetN_ABC_transporter-like"/>
</dbReference>
<dbReference type="InterPro" id="IPR003439">
    <property type="entry name" value="ABC_transporter-like_ATP-bd"/>
</dbReference>
<evidence type="ECO:0000259" key="9">
    <source>
        <dbReference type="PROSITE" id="PS50893"/>
    </source>
</evidence>
<evidence type="ECO:0000256" key="8">
    <source>
        <dbReference type="ARBA" id="ARBA00023136"/>
    </source>
</evidence>
<organism evidence="10 11">
    <name type="scientific">Paenibacillus aurantius</name>
    <dbReference type="NCBI Taxonomy" id="2918900"/>
    <lineage>
        <taxon>Bacteria</taxon>
        <taxon>Bacillati</taxon>
        <taxon>Bacillota</taxon>
        <taxon>Bacilli</taxon>
        <taxon>Bacillales</taxon>
        <taxon>Paenibacillaceae</taxon>
        <taxon>Paenibacillus</taxon>
    </lineage>
</organism>
<dbReference type="PROSITE" id="PS50893">
    <property type="entry name" value="ABC_TRANSPORTER_2"/>
    <property type="match status" value="1"/>
</dbReference>
<evidence type="ECO:0000256" key="5">
    <source>
        <dbReference type="ARBA" id="ARBA00022840"/>
    </source>
</evidence>
<dbReference type="InterPro" id="IPR017871">
    <property type="entry name" value="ABC_transporter-like_CS"/>
</dbReference>
<feature type="domain" description="ABC transporter" evidence="9">
    <location>
        <begin position="2"/>
        <end position="241"/>
    </location>
</feature>
<dbReference type="GO" id="GO:0005886">
    <property type="term" value="C:plasma membrane"/>
    <property type="evidence" value="ECO:0007669"/>
    <property type="project" value="UniProtKB-ARBA"/>
</dbReference>
<evidence type="ECO:0000256" key="6">
    <source>
        <dbReference type="ARBA" id="ARBA00022967"/>
    </source>
</evidence>
<keyword evidence="7" id="KW-0029">Amino-acid transport</keyword>
<dbReference type="SMART" id="SM00930">
    <property type="entry name" value="NIL"/>
    <property type="match status" value="1"/>
</dbReference>
<gene>
    <name evidence="10" type="ORF">MJA45_23525</name>
</gene>
<dbReference type="Gene3D" id="3.40.50.300">
    <property type="entry name" value="P-loop containing nucleotide triphosphate hydrolases"/>
    <property type="match status" value="1"/>
</dbReference>
<keyword evidence="4" id="KW-0547">Nucleotide-binding</keyword>
<evidence type="ECO:0000313" key="10">
    <source>
        <dbReference type="EMBL" id="WNQ10557.1"/>
    </source>
</evidence>
<dbReference type="Pfam" id="PF00005">
    <property type="entry name" value="ABC_tran"/>
    <property type="match status" value="1"/>
</dbReference>
<dbReference type="InterPro" id="IPR003593">
    <property type="entry name" value="AAA+_ATPase"/>
</dbReference>
<dbReference type="GO" id="GO:0016887">
    <property type="term" value="F:ATP hydrolysis activity"/>
    <property type="evidence" value="ECO:0007669"/>
    <property type="project" value="InterPro"/>
</dbReference>
<protein>
    <submittedName>
        <fullName evidence="10">Methionine ABC transporter ATP-binding protein</fullName>
    </submittedName>
</protein>
<evidence type="ECO:0000256" key="4">
    <source>
        <dbReference type="ARBA" id="ARBA00022741"/>
    </source>
</evidence>
<evidence type="ECO:0000256" key="7">
    <source>
        <dbReference type="ARBA" id="ARBA00022970"/>
    </source>
</evidence>
<dbReference type="SUPFAM" id="SSF55021">
    <property type="entry name" value="ACT-like"/>
    <property type="match status" value="1"/>
</dbReference>
<accession>A0AA96RE67</accession>
<dbReference type="RefSeq" id="WP_315604331.1">
    <property type="nucleotide sequence ID" value="NZ_CP130318.1"/>
</dbReference>
<keyword evidence="6" id="KW-1278">Translocase</keyword>
<dbReference type="PANTHER" id="PTHR43166">
    <property type="entry name" value="AMINO ACID IMPORT ATP-BINDING PROTEIN"/>
    <property type="match status" value="1"/>
</dbReference>
<sequence>MIELQRLHKSYPVGTKLIPALRGIDLSIAKGEIFGVIGHSGAGKSTLIRTINLLEKPTSGKVIVDGVELTALDGSRLQEQRRRIGMIFQHFNLLSSATVAENVAFPLTLTKHSKAEVKHKVSELLALVGLEAHADKYPAQLSGGQKQRVGIARALANDPHVLLCDEATSALDPQTTNSILSLLRDINRRFGITIVLITHEMHVIRSVCDRLAVIDDGQIVEEGKVIDVFLKPEHPTTREFLEQVSDSSELARVVEGEIASGSRNIYRITFVGEQTYQPVLAQAIKESEATFVILQGTISRMKDTPYGQLVVELEGSPVQVEQTIAALAGRGLEVEKIG</sequence>
<dbReference type="GO" id="GO:0006865">
    <property type="term" value="P:amino acid transport"/>
    <property type="evidence" value="ECO:0007669"/>
    <property type="project" value="UniProtKB-KW"/>
</dbReference>
<evidence type="ECO:0000313" key="11">
    <source>
        <dbReference type="Proteomes" id="UP001305702"/>
    </source>
</evidence>
<dbReference type="PANTHER" id="PTHR43166:SF30">
    <property type="entry name" value="METHIONINE IMPORT ATP-BINDING PROTEIN METN"/>
    <property type="match status" value="1"/>
</dbReference>
<reference evidence="10 11" key="1">
    <citation type="submission" date="2022-02" db="EMBL/GenBank/DDBJ databases">
        <title>Paenibacillus sp. MBLB1776 Whole Genome Shotgun Sequencing.</title>
        <authorList>
            <person name="Hwang C.Y."/>
            <person name="Cho E.-S."/>
            <person name="Seo M.-J."/>
        </authorList>
    </citation>
    <scope>NUCLEOTIDE SEQUENCE [LARGE SCALE GENOMIC DNA]</scope>
    <source>
        <strain evidence="10 11">MBLB1776</strain>
    </source>
</reference>
<dbReference type="CDD" id="cd03258">
    <property type="entry name" value="ABC_MetN_methionine_transporter"/>
    <property type="match status" value="1"/>
</dbReference>
<proteinExistence type="inferred from homology"/>
<dbReference type="KEGG" id="paun:MJA45_23525"/>
<dbReference type="EMBL" id="CP130318">
    <property type="protein sequence ID" value="WNQ10557.1"/>
    <property type="molecule type" value="Genomic_DNA"/>
</dbReference>
<dbReference type="GO" id="GO:0005524">
    <property type="term" value="F:ATP binding"/>
    <property type="evidence" value="ECO:0007669"/>
    <property type="project" value="UniProtKB-KW"/>
</dbReference>
<dbReference type="InterPro" id="IPR045865">
    <property type="entry name" value="ACT-like_dom_sf"/>
</dbReference>
<evidence type="ECO:0000256" key="3">
    <source>
        <dbReference type="ARBA" id="ARBA00022475"/>
    </source>
</evidence>
<keyword evidence="2" id="KW-0813">Transport</keyword>
<dbReference type="FunFam" id="3.40.50.300:FF:000056">
    <property type="entry name" value="Cell division ATP-binding protein FtsE"/>
    <property type="match status" value="1"/>
</dbReference>
<dbReference type="InterPro" id="IPR027417">
    <property type="entry name" value="P-loop_NTPase"/>
</dbReference>
<keyword evidence="5 10" id="KW-0067">ATP-binding</keyword>
<dbReference type="PROSITE" id="PS00211">
    <property type="entry name" value="ABC_TRANSPORTER_1"/>
    <property type="match status" value="1"/>
</dbReference>
<keyword evidence="8" id="KW-0472">Membrane</keyword>
<comment type="similarity">
    <text evidence="1">Belongs to the ABC transporter superfamily.</text>
</comment>
<dbReference type="InterPro" id="IPR041701">
    <property type="entry name" value="MetN_ABC"/>
</dbReference>
<dbReference type="AlphaFoldDB" id="A0AA96RE67"/>